<name>A0A4Z1HEG6_9HELO</name>
<comment type="caution">
    <text evidence="1">The sequence shown here is derived from an EMBL/GenBank/DDBJ whole genome shotgun (WGS) entry which is preliminary data.</text>
</comment>
<dbReference type="AlphaFoldDB" id="A0A4Z1HEG6"/>
<organism evidence="1 2">
    <name type="scientific">Botryotinia convoluta</name>
    <dbReference type="NCBI Taxonomy" id="54673"/>
    <lineage>
        <taxon>Eukaryota</taxon>
        <taxon>Fungi</taxon>
        <taxon>Dikarya</taxon>
        <taxon>Ascomycota</taxon>
        <taxon>Pezizomycotina</taxon>
        <taxon>Leotiomycetes</taxon>
        <taxon>Helotiales</taxon>
        <taxon>Sclerotiniaceae</taxon>
        <taxon>Botryotinia</taxon>
    </lineage>
</organism>
<sequence>MADTIMADTIMADTIMQDTIMQDADMQDTTTQDTVVLDLVRKVAKMKKLRKNVVKPYVREDLWKPTETFHLLHLYTINSNNTLQDEKGRFNYGQGVIASLVREMMAESVKHHPGGLLHASDPWFPRTYNERIIRYKLRLCLIEEDDLAVELEAELNAHYSIVPDPAAKQPSQVTVERRRRALAKELKQQPKVIITEEAIQEAERMLGEEQVRNANQTLRLEFKKVRKPVIIDKTDA</sequence>
<reference evidence="1 2" key="1">
    <citation type="submission" date="2017-12" db="EMBL/GenBank/DDBJ databases">
        <title>Comparative genomics of Botrytis spp.</title>
        <authorList>
            <person name="Valero-Jimenez C.A."/>
            <person name="Tapia P."/>
            <person name="Veloso J."/>
            <person name="Silva-Moreno E."/>
            <person name="Staats M."/>
            <person name="Valdes J.H."/>
            <person name="Van Kan J.A.L."/>
        </authorList>
    </citation>
    <scope>NUCLEOTIDE SEQUENCE [LARGE SCALE GENOMIC DNA]</scope>
    <source>
        <strain evidence="1 2">MUCL11595</strain>
    </source>
</reference>
<dbReference type="Proteomes" id="UP000297527">
    <property type="component" value="Unassembled WGS sequence"/>
</dbReference>
<gene>
    <name evidence="1" type="ORF">BCON_0308g00010</name>
</gene>
<proteinExistence type="predicted"/>
<keyword evidence="2" id="KW-1185">Reference proteome</keyword>
<accession>A0A4Z1HEG6</accession>
<protein>
    <submittedName>
        <fullName evidence="1">Uncharacterized protein</fullName>
    </submittedName>
</protein>
<evidence type="ECO:0000313" key="1">
    <source>
        <dbReference type="EMBL" id="TGO46771.1"/>
    </source>
</evidence>
<evidence type="ECO:0000313" key="2">
    <source>
        <dbReference type="Proteomes" id="UP000297527"/>
    </source>
</evidence>
<dbReference type="OrthoDB" id="3557839at2759"/>
<dbReference type="EMBL" id="PQXN01000307">
    <property type="protein sequence ID" value="TGO46771.1"/>
    <property type="molecule type" value="Genomic_DNA"/>
</dbReference>